<dbReference type="PANTHER" id="PTHR10395">
    <property type="entry name" value="URICASE AND TRANSTHYRETIN-RELATED"/>
    <property type="match status" value="1"/>
</dbReference>
<reference evidence="10 11" key="1">
    <citation type="journal article" date="2019" name="Nat. Ecol. Evol.">
        <title>Megaphylogeny resolves global patterns of mushroom evolution.</title>
        <authorList>
            <person name="Varga T."/>
            <person name="Krizsan K."/>
            <person name="Foldi C."/>
            <person name="Dima B."/>
            <person name="Sanchez-Garcia M."/>
            <person name="Sanchez-Ramirez S."/>
            <person name="Szollosi G.J."/>
            <person name="Szarkandi J.G."/>
            <person name="Papp V."/>
            <person name="Albert L."/>
            <person name="Andreopoulos W."/>
            <person name="Angelini C."/>
            <person name="Antonin V."/>
            <person name="Barry K.W."/>
            <person name="Bougher N.L."/>
            <person name="Buchanan P."/>
            <person name="Buyck B."/>
            <person name="Bense V."/>
            <person name="Catcheside P."/>
            <person name="Chovatia M."/>
            <person name="Cooper J."/>
            <person name="Damon W."/>
            <person name="Desjardin D."/>
            <person name="Finy P."/>
            <person name="Geml J."/>
            <person name="Haridas S."/>
            <person name="Hughes K."/>
            <person name="Justo A."/>
            <person name="Karasinski D."/>
            <person name="Kautmanova I."/>
            <person name="Kiss B."/>
            <person name="Kocsube S."/>
            <person name="Kotiranta H."/>
            <person name="LaButti K.M."/>
            <person name="Lechner B.E."/>
            <person name="Liimatainen K."/>
            <person name="Lipzen A."/>
            <person name="Lukacs Z."/>
            <person name="Mihaltcheva S."/>
            <person name="Morgado L.N."/>
            <person name="Niskanen T."/>
            <person name="Noordeloos M.E."/>
            <person name="Ohm R.A."/>
            <person name="Ortiz-Santana B."/>
            <person name="Ovrebo C."/>
            <person name="Racz N."/>
            <person name="Riley R."/>
            <person name="Savchenko A."/>
            <person name="Shiryaev A."/>
            <person name="Soop K."/>
            <person name="Spirin V."/>
            <person name="Szebenyi C."/>
            <person name="Tomsovsky M."/>
            <person name="Tulloss R.E."/>
            <person name="Uehling J."/>
            <person name="Grigoriev I.V."/>
            <person name="Vagvolgyi C."/>
            <person name="Papp T."/>
            <person name="Martin F.M."/>
            <person name="Miettinen O."/>
            <person name="Hibbett D.S."/>
            <person name="Nagy L.G."/>
        </authorList>
    </citation>
    <scope>NUCLEOTIDE SEQUENCE [LARGE SCALE GENOMIC DNA]</scope>
    <source>
        <strain evidence="10 11">CBS 309.79</strain>
    </source>
</reference>
<protein>
    <recommendedName>
        <fullName evidence="8">5-hydroxyisourate hydrolase</fullName>
        <shortName evidence="8">HIU hydrolase</shortName>
        <shortName evidence="8">HIUHase</shortName>
        <ecNumber evidence="8">3.5.2.17</ecNumber>
    </recommendedName>
</protein>
<dbReference type="GO" id="GO:0006144">
    <property type="term" value="P:purine nucleobase metabolic process"/>
    <property type="evidence" value="ECO:0007669"/>
    <property type="project" value="UniProtKB-KW"/>
</dbReference>
<evidence type="ECO:0000259" key="9">
    <source>
        <dbReference type="Pfam" id="PF00576"/>
    </source>
</evidence>
<evidence type="ECO:0000256" key="8">
    <source>
        <dbReference type="RuleBase" id="RU361270"/>
    </source>
</evidence>
<dbReference type="SUPFAM" id="SSF49472">
    <property type="entry name" value="Transthyretin (synonym: prealbumin)"/>
    <property type="match status" value="1"/>
</dbReference>
<feature type="domain" description="Transthyretin/hydroxyisourate hydrolase" evidence="9">
    <location>
        <begin position="6"/>
        <end position="122"/>
    </location>
</feature>
<dbReference type="PRINTS" id="PR00189">
    <property type="entry name" value="TRNSTHYRETIN"/>
</dbReference>
<evidence type="ECO:0000256" key="5">
    <source>
        <dbReference type="ARBA" id="ARBA00022631"/>
    </source>
</evidence>
<feature type="binding site" evidence="7">
    <location>
        <position position="49"/>
    </location>
    <ligand>
        <name>substrate</name>
    </ligand>
</feature>
<dbReference type="Pfam" id="PF00576">
    <property type="entry name" value="Transthyretin"/>
    <property type="match status" value="1"/>
</dbReference>
<evidence type="ECO:0000256" key="4">
    <source>
        <dbReference type="ARBA" id="ARBA00011881"/>
    </source>
</evidence>
<evidence type="ECO:0000256" key="3">
    <source>
        <dbReference type="ARBA" id="ARBA00009850"/>
    </source>
</evidence>
<gene>
    <name evidence="10" type="ORF">BDV98DRAFT_602984</name>
</gene>
<dbReference type="CDD" id="cd05822">
    <property type="entry name" value="TLP_HIUase"/>
    <property type="match status" value="1"/>
</dbReference>
<sequence>MSKSAVTCHVLDSSIGKPAAGVQVVLQHTEAGSDVFHVMASGETDADGRCSTLLPPRGSGDNTELVHGKTYKMVFKTKDYFVSSERKCFYPWVEIIFEIENPKEHYHIPLLISPYSYTTYRGS</sequence>
<comment type="function">
    <text evidence="2">Catalyzes the hydrolysis of 5-hydroxyisourate (HIU) to 2-oxo-4-hydroxy-4-carboxy-5-ureidoimidazoline (OHCU).</text>
</comment>
<organism evidence="10 11">
    <name type="scientific">Pterulicium gracile</name>
    <dbReference type="NCBI Taxonomy" id="1884261"/>
    <lineage>
        <taxon>Eukaryota</taxon>
        <taxon>Fungi</taxon>
        <taxon>Dikarya</taxon>
        <taxon>Basidiomycota</taxon>
        <taxon>Agaricomycotina</taxon>
        <taxon>Agaricomycetes</taxon>
        <taxon>Agaricomycetidae</taxon>
        <taxon>Agaricales</taxon>
        <taxon>Pleurotineae</taxon>
        <taxon>Pterulaceae</taxon>
        <taxon>Pterulicium</taxon>
    </lineage>
</organism>
<dbReference type="EMBL" id="ML178820">
    <property type="protein sequence ID" value="TFL03574.1"/>
    <property type="molecule type" value="Genomic_DNA"/>
</dbReference>
<dbReference type="GO" id="GO:0033971">
    <property type="term" value="F:hydroxyisourate hydrolase activity"/>
    <property type="evidence" value="ECO:0007669"/>
    <property type="project" value="UniProtKB-EC"/>
</dbReference>
<dbReference type="InterPro" id="IPR000895">
    <property type="entry name" value="Transthyretin/HIU_hydrolase"/>
</dbReference>
<keyword evidence="11" id="KW-1185">Reference proteome</keyword>
<feature type="binding site" evidence="7">
    <location>
        <position position="120"/>
    </location>
    <ligand>
        <name>substrate</name>
    </ligand>
</feature>
<name>A0A5C3QYW5_9AGAR</name>
<dbReference type="InterPro" id="IPR014306">
    <property type="entry name" value="Hydroxyisourate_hydrolase"/>
</dbReference>
<comment type="similarity">
    <text evidence="3 8">Belongs to the transthyretin family. 5-hydroxyisourate hydrolase subfamily.</text>
</comment>
<dbReference type="Proteomes" id="UP000305067">
    <property type="component" value="Unassembled WGS sequence"/>
</dbReference>
<keyword evidence="6 8" id="KW-0378">Hydrolase</keyword>
<dbReference type="Gene3D" id="2.60.40.180">
    <property type="entry name" value="Transthyretin/hydroxyisourate hydrolase domain"/>
    <property type="match status" value="1"/>
</dbReference>
<dbReference type="PANTHER" id="PTHR10395:SF7">
    <property type="entry name" value="5-HYDROXYISOURATE HYDROLASE"/>
    <property type="match status" value="1"/>
</dbReference>
<proteinExistence type="inferred from homology"/>
<evidence type="ECO:0000256" key="2">
    <source>
        <dbReference type="ARBA" id="ARBA00002704"/>
    </source>
</evidence>
<dbReference type="InterPro" id="IPR023416">
    <property type="entry name" value="Transthyretin/HIU_hydrolase_d"/>
</dbReference>
<evidence type="ECO:0000313" key="11">
    <source>
        <dbReference type="Proteomes" id="UP000305067"/>
    </source>
</evidence>
<dbReference type="NCBIfam" id="TIGR02962">
    <property type="entry name" value="hdxy_isourate"/>
    <property type="match status" value="1"/>
</dbReference>
<dbReference type="PROSITE" id="PS00769">
    <property type="entry name" value="TRANSTHYRETIN_2"/>
    <property type="match status" value="1"/>
</dbReference>
<evidence type="ECO:0000313" key="10">
    <source>
        <dbReference type="EMBL" id="TFL03574.1"/>
    </source>
</evidence>
<dbReference type="InterPro" id="IPR023419">
    <property type="entry name" value="Transthyretin_CS"/>
</dbReference>
<evidence type="ECO:0000256" key="1">
    <source>
        <dbReference type="ARBA" id="ARBA00001043"/>
    </source>
</evidence>
<comment type="subunit">
    <text evidence="4 8">Homotetramer.</text>
</comment>
<keyword evidence="5 8" id="KW-0659">Purine metabolism</keyword>
<dbReference type="PROSITE" id="PS00768">
    <property type="entry name" value="TRANSTHYRETIN_1"/>
    <property type="match status" value="1"/>
</dbReference>
<dbReference type="InterPro" id="IPR023418">
    <property type="entry name" value="Thyroxine_BS"/>
</dbReference>
<dbReference type="STRING" id="1884261.A0A5C3QYW5"/>
<dbReference type="InterPro" id="IPR036817">
    <property type="entry name" value="Transthyretin/HIU_hydrolase_sf"/>
</dbReference>
<evidence type="ECO:0000256" key="6">
    <source>
        <dbReference type="ARBA" id="ARBA00022801"/>
    </source>
</evidence>
<dbReference type="AlphaFoldDB" id="A0A5C3QYW5"/>
<evidence type="ECO:0000256" key="7">
    <source>
        <dbReference type="PIRSR" id="PIRSR600895-51"/>
    </source>
</evidence>
<comment type="catalytic activity">
    <reaction evidence="1 8">
        <text>5-hydroxyisourate + H2O = 5-hydroxy-2-oxo-4-ureido-2,5-dihydro-1H-imidazole-5-carboxylate + H(+)</text>
        <dbReference type="Rhea" id="RHEA:23736"/>
        <dbReference type="ChEBI" id="CHEBI:15377"/>
        <dbReference type="ChEBI" id="CHEBI:15378"/>
        <dbReference type="ChEBI" id="CHEBI:18072"/>
        <dbReference type="ChEBI" id="CHEBI:58639"/>
        <dbReference type="EC" id="3.5.2.17"/>
    </reaction>
</comment>
<feature type="binding site" evidence="7">
    <location>
        <position position="9"/>
    </location>
    <ligand>
        <name>substrate</name>
    </ligand>
</feature>
<accession>A0A5C3QYW5</accession>
<dbReference type="EC" id="3.5.2.17" evidence="8"/>
<dbReference type="OrthoDB" id="10265230at2759"/>